<keyword evidence="2" id="KW-0808">Transferase</keyword>
<accession>A0A8H8TY57</accession>
<dbReference type="EMBL" id="QGMH01000170">
    <property type="protein sequence ID" value="TVY23606.1"/>
    <property type="molecule type" value="Genomic_DNA"/>
</dbReference>
<gene>
    <name evidence="2" type="primary">POGLUT1</name>
    <name evidence="2" type="ORF">LHYA1_G007641</name>
</gene>
<dbReference type="AlphaFoldDB" id="A0A8H8TY57"/>
<dbReference type="GeneID" id="41987839"/>
<evidence type="ECO:0000313" key="3">
    <source>
        <dbReference type="Proteomes" id="UP000431533"/>
    </source>
</evidence>
<dbReference type="Pfam" id="PF05686">
    <property type="entry name" value="Glyco_transf_90"/>
    <property type="match status" value="1"/>
</dbReference>
<dbReference type="InterPro" id="IPR051091">
    <property type="entry name" value="O-Glucosyltr/Glycosyltrsf_90"/>
</dbReference>
<proteinExistence type="predicted"/>
<dbReference type="RefSeq" id="XP_031002394.1">
    <property type="nucleotide sequence ID" value="XM_031152570.1"/>
</dbReference>
<dbReference type="Proteomes" id="UP000431533">
    <property type="component" value="Unassembled WGS sequence"/>
</dbReference>
<keyword evidence="3" id="KW-1185">Reference proteome</keyword>
<evidence type="ECO:0000313" key="2">
    <source>
        <dbReference type="EMBL" id="TVY23606.1"/>
    </source>
</evidence>
<dbReference type="SMART" id="SM00672">
    <property type="entry name" value="CAP10"/>
    <property type="match status" value="1"/>
</dbReference>
<comment type="caution">
    <text evidence="2">The sequence shown here is derived from an EMBL/GenBank/DDBJ whole genome shotgun (WGS) entry which is preliminary data.</text>
</comment>
<organism evidence="2 3">
    <name type="scientific">Lachnellula hyalina</name>
    <dbReference type="NCBI Taxonomy" id="1316788"/>
    <lineage>
        <taxon>Eukaryota</taxon>
        <taxon>Fungi</taxon>
        <taxon>Dikarya</taxon>
        <taxon>Ascomycota</taxon>
        <taxon>Pezizomycotina</taxon>
        <taxon>Leotiomycetes</taxon>
        <taxon>Helotiales</taxon>
        <taxon>Lachnaceae</taxon>
        <taxon>Lachnellula</taxon>
    </lineage>
</organism>
<dbReference type="GO" id="GO:0016740">
    <property type="term" value="F:transferase activity"/>
    <property type="evidence" value="ECO:0007669"/>
    <property type="project" value="UniProtKB-KW"/>
</dbReference>
<sequence length="419" mass="48525">MAMRLNRFRINLVVGILLASLVLFYTRERILNAFNIEKFRTQEPTTAVPKPGIVSTTSIANDSTLDNLLRTQAQCVGDFPDLYESIDRSVAHYQKHPLKRADLEKAFQGHESAYTWVILHNNQLYVRSRHRGFQSRVQAVLADLHRAVLTSPERLPNIEFLFDTADSAPSETYTPVFGLSRGLDERAFLISDFGYWAWPEPYVNGFTEFENQVERVEEEVPWNDKKDQLFWRGNVDMNPERQHLVSISDQHNQTWGNVRHIDWANLKEDDRYDIADHCRFKFVAHIEGARYSARLKYLQHCNSVIVTHKPRWTTPLTHLLKPEGVEQNVVVVGSDFAKVEKVMEDLLLNKEKAAKIARNNQEIFGKKYGRLGAETCYWRELIRGYHSIMTPEFQSSVNSNDAKDYESVMLMGSTEWDLA</sequence>
<evidence type="ECO:0000259" key="1">
    <source>
        <dbReference type="SMART" id="SM00672"/>
    </source>
</evidence>
<name>A0A8H8TY57_9HELO</name>
<dbReference type="InterPro" id="IPR006598">
    <property type="entry name" value="CAP10"/>
</dbReference>
<dbReference type="PANTHER" id="PTHR12203">
    <property type="entry name" value="KDEL LYS-ASP-GLU-LEU CONTAINING - RELATED"/>
    <property type="match status" value="1"/>
</dbReference>
<dbReference type="PANTHER" id="PTHR12203:SF107">
    <property type="entry name" value="GLYCOSYL TRANSFERASE CAP10 DOMAIN-CONTAINING PROTEIN"/>
    <property type="match status" value="1"/>
</dbReference>
<feature type="domain" description="Glycosyl transferase CAP10" evidence="1">
    <location>
        <begin position="154"/>
        <end position="392"/>
    </location>
</feature>
<reference evidence="2 3" key="1">
    <citation type="submission" date="2018-05" db="EMBL/GenBank/DDBJ databases">
        <title>Genome sequencing and assembly of the regulated plant pathogen Lachnellula willkommii and related sister species for the development of diagnostic species identification markers.</title>
        <authorList>
            <person name="Giroux E."/>
            <person name="Bilodeau G."/>
        </authorList>
    </citation>
    <scope>NUCLEOTIDE SEQUENCE [LARGE SCALE GENOMIC DNA]</scope>
    <source>
        <strain evidence="2 3">CBS 185.66</strain>
    </source>
</reference>
<dbReference type="OrthoDB" id="202415at2759"/>
<protein>
    <submittedName>
        <fullName evidence="2">Protein O-glucosyltransferase</fullName>
    </submittedName>
</protein>